<accession>A0A0L6UT99</accession>
<reference evidence="1 2" key="1">
    <citation type="submission" date="2015-08" db="EMBL/GenBank/DDBJ databases">
        <title>Next Generation Sequencing and Analysis of the Genome of Puccinia sorghi L Schw, the Causal Agent of Maize Common Rust.</title>
        <authorList>
            <person name="Rochi L."/>
            <person name="Burguener G."/>
            <person name="Darino M."/>
            <person name="Turjanski A."/>
            <person name="Kreff E."/>
            <person name="Dieguez M.J."/>
            <person name="Sacco F."/>
        </authorList>
    </citation>
    <scope>NUCLEOTIDE SEQUENCE [LARGE SCALE GENOMIC DNA]</scope>
    <source>
        <strain evidence="1 2">RO10H11247</strain>
    </source>
</reference>
<organism evidence="1 2">
    <name type="scientific">Puccinia sorghi</name>
    <dbReference type="NCBI Taxonomy" id="27349"/>
    <lineage>
        <taxon>Eukaryota</taxon>
        <taxon>Fungi</taxon>
        <taxon>Dikarya</taxon>
        <taxon>Basidiomycota</taxon>
        <taxon>Pucciniomycotina</taxon>
        <taxon>Pucciniomycetes</taxon>
        <taxon>Pucciniales</taxon>
        <taxon>Pucciniaceae</taxon>
        <taxon>Puccinia</taxon>
    </lineage>
</organism>
<evidence type="ECO:0000313" key="1">
    <source>
        <dbReference type="EMBL" id="KNZ51090.1"/>
    </source>
</evidence>
<dbReference type="VEuPathDB" id="FungiDB:VP01_409g2"/>
<gene>
    <name evidence="1" type="ORF">VP01_409g2</name>
</gene>
<comment type="caution">
    <text evidence="1">The sequence shown here is derived from an EMBL/GenBank/DDBJ whole genome shotgun (WGS) entry which is preliminary data.</text>
</comment>
<proteinExistence type="predicted"/>
<dbReference type="Proteomes" id="UP000037035">
    <property type="component" value="Unassembled WGS sequence"/>
</dbReference>
<name>A0A0L6UT99_9BASI</name>
<protein>
    <submittedName>
        <fullName evidence="1">Uncharacterized protein</fullName>
    </submittedName>
</protein>
<dbReference type="AlphaFoldDB" id="A0A0L6UT99"/>
<keyword evidence="2" id="KW-1185">Reference proteome</keyword>
<sequence length="164" mass="19066">MIIHNHQLTARVLLEEQLLSLLNNQYLQPPPTPKPRKEFDLEELFNIANSDFCEAARTTMDRFIKVLEKIFLNPVFHQSSIRAQLLIAHQLALKLERIKWEWHLRENSHAILIGQRSFRGCIGFVNGTAIPLSQFPGYNTWKIIIQSQKLILCELTDLIVVEIL</sequence>
<dbReference type="EMBL" id="LAVV01009168">
    <property type="protein sequence ID" value="KNZ51090.1"/>
    <property type="molecule type" value="Genomic_DNA"/>
</dbReference>
<evidence type="ECO:0000313" key="2">
    <source>
        <dbReference type="Proteomes" id="UP000037035"/>
    </source>
</evidence>